<dbReference type="InterPro" id="IPR011335">
    <property type="entry name" value="Restrct_endonuc-II-like"/>
</dbReference>
<dbReference type="RefSeq" id="WP_206230405.1">
    <property type="nucleotide sequence ID" value="NZ_JAFIWB010000020.1"/>
</dbReference>
<comment type="caution">
    <text evidence="2">The sequence shown here is derived from an EMBL/GenBank/DDBJ whole genome shotgun (WGS) entry which is preliminary data.</text>
</comment>
<dbReference type="PANTHER" id="PTHR38590:SF1">
    <property type="entry name" value="BLL0828 PROTEIN"/>
    <property type="match status" value="1"/>
</dbReference>
<dbReference type="GO" id="GO:0004519">
    <property type="term" value="F:endonuclease activity"/>
    <property type="evidence" value="ECO:0007669"/>
    <property type="project" value="UniProtKB-KW"/>
</dbReference>
<feature type="domain" description="DUF559" evidence="1">
    <location>
        <begin position="1"/>
        <end position="90"/>
    </location>
</feature>
<sequence>MTDAERKLWSCLRGGQLQGFKFRRQYPVPPYVADFCCVASRLIVELDGSQHGEPRDAARTRWLESQGWRIVRFWNNDVLLSTDAVIQVICGVMVAPYPHPNPSLPRGLPLVADGRGA</sequence>
<keyword evidence="3" id="KW-1185">Reference proteome</keyword>
<dbReference type="SUPFAM" id="SSF52980">
    <property type="entry name" value="Restriction endonuclease-like"/>
    <property type="match status" value="1"/>
</dbReference>
<evidence type="ECO:0000313" key="3">
    <source>
        <dbReference type="Proteomes" id="UP000695802"/>
    </source>
</evidence>
<proteinExistence type="predicted"/>
<dbReference type="EMBL" id="JAFIWB010000020">
    <property type="protein sequence ID" value="MBN6103680.1"/>
    <property type="molecule type" value="Genomic_DNA"/>
</dbReference>
<dbReference type="CDD" id="cd01038">
    <property type="entry name" value="Endonuclease_DUF559"/>
    <property type="match status" value="1"/>
</dbReference>
<dbReference type="Pfam" id="PF04480">
    <property type="entry name" value="DUF559"/>
    <property type="match status" value="1"/>
</dbReference>
<dbReference type="InterPro" id="IPR007569">
    <property type="entry name" value="DUF559"/>
</dbReference>
<dbReference type="PANTHER" id="PTHR38590">
    <property type="entry name" value="BLL0828 PROTEIN"/>
    <property type="match status" value="1"/>
</dbReference>
<dbReference type="Gene3D" id="3.40.960.10">
    <property type="entry name" value="VSR Endonuclease"/>
    <property type="match status" value="1"/>
</dbReference>
<protein>
    <submittedName>
        <fullName evidence="2">Endonuclease domain-containing protein</fullName>
    </submittedName>
</protein>
<reference evidence="2 3" key="1">
    <citation type="submission" date="2021-02" db="EMBL/GenBank/DDBJ databases">
        <title>Taxonomically Unique Crown Gall-Associated Xanthomonas Stains Have Deficiency in Virulence Repertories.</title>
        <authorList>
            <person name="Mafakheri H."/>
            <person name="Taghavi S.M."/>
            <person name="Dimkic I."/>
            <person name="Nemanja K."/>
            <person name="Osdaghi E."/>
        </authorList>
    </citation>
    <scope>NUCLEOTIDE SEQUENCE [LARGE SCALE GENOMIC DNA]</scope>
    <source>
        <strain evidence="2 3">FX4</strain>
    </source>
</reference>
<keyword evidence="2" id="KW-0255">Endonuclease</keyword>
<gene>
    <name evidence="2" type="ORF">JR064_16045</name>
</gene>
<name>A0ABS3B5T8_9XANT</name>
<keyword evidence="2" id="KW-0378">Hydrolase</keyword>
<dbReference type="Proteomes" id="UP000695802">
    <property type="component" value="Unassembled WGS sequence"/>
</dbReference>
<evidence type="ECO:0000259" key="1">
    <source>
        <dbReference type="Pfam" id="PF04480"/>
    </source>
</evidence>
<accession>A0ABS3B5T8</accession>
<evidence type="ECO:0000313" key="2">
    <source>
        <dbReference type="EMBL" id="MBN6103680.1"/>
    </source>
</evidence>
<keyword evidence="2" id="KW-0540">Nuclease</keyword>
<dbReference type="InterPro" id="IPR047216">
    <property type="entry name" value="Endonuclease_DUF559_bact"/>
</dbReference>
<organism evidence="2 3">
    <name type="scientific">Xanthomonas bonasiae</name>
    <dbReference type="NCBI Taxonomy" id="2810351"/>
    <lineage>
        <taxon>Bacteria</taxon>
        <taxon>Pseudomonadati</taxon>
        <taxon>Pseudomonadota</taxon>
        <taxon>Gammaproteobacteria</taxon>
        <taxon>Lysobacterales</taxon>
        <taxon>Lysobacteraceae</taxon>
        <taxon>Xanthomonas</taxon>
    </lineage>
</organism>